<evidence type="ECO:0000259" key="2">
    <source>
        <dbReference type="Pfam" id="PF13472"/>
    </source>
</evidence>
<dbReference type="InterPro" id="IPR036514">
    <property type="entry name" value="SGNH_hydro_sf"/>
</dbReference>
<feature type="domain" description="SGNH hydrolase-type esterase" evidence="2">
    <location>
        <begin position="29"/>
        <end position="196"/>
    </location>
</feature>
<protein>
    <submittedName>
        <fullName evidence="3">Acyl-CoA thioesterase-1</fullName>
        <ecNumber evidence="3">3.1.1.5</ecNumber>
        <ecNumber evidence="3">3.1.2.-</ecNumber>
    </submittedName>
</protein>
<dbReference type="AlphaFoldDB" id="A0A840SRX3"/>
<comment type="caution">
    <text evidence="3">The sequence shown here is derived from an EMBL/GenBank/DDBJ whole genome shotgun (WGS) entry which is preliminary data.</text>
</comment>
<evidence type="ECO:0000313" key="4">
    <source>
        <dbReference type="Proteomes" id="UP000549457"/>
    </source>
</evidence>
<dbReference type="PANTHER" id="PTHR30383:SF24">
    <property type="entry name" value="THIOESTERASE 1_PROTEASE 1_LYSOPHOSPHOLIPASE L1"/>
    <property type="match status" value="1"/>
</dbReference>
<sequence length="219" mass="23418">MRHIGLRVLFVLLSSLAMAPAIAEVRILAFGDSLTYGSGVAREDGFVPQLEAWLHAHGATDVVVLNAGVPGETTAEGRERIAPVLDQTRPDAVLLALGANDLLRGLSASRMFSNLDAILGEVSGEGLPALLAGLPAPPTWRREDRATYLETFRTIAQEHDAIFVPSFLGGMSGRGFLAVRRMMQPDGIHPNADGVRANVAAIGPKVRELAARVRAVRER</sequence>
<dbReference type="GO" id="GO:0004622">
    <property type="term" value="F:phosphatidylcholine lysophospholipase activity"/>
    <property type="evidence" value="ECO:0007669"/>
    <property type="project" value="UniProtKB-EC"/>
</dbReference>
<evidence type="ECO:0000256" key="1">
    <source>
        <dbReference type="SAM" id="SignalP"/>
    </source>
</evidence>
<dbReference type="Gene3D" id="3.40.50.1110">
    <property type="entry name" value="SGNH hydrolase"/>
    <property type="match status" value="1"/>
</dbReference>
<dbReference type="PANTHER" id="PTHR30383">
    <property type="entry name" value="THIOESTERASE 1/PROTEASE 1/LYSOPHOSPHOLIPASE L1"/>
    <property type="match status" value="1"/>
</dbReference>
<accession>A0A840SRX3</accession>
<evidence type="ECO:0000313" key="3">
    <source>
        <dbReference type="EMBL" id="MBB5221961.1"/>
    </source>
</evidence>
<organism evidence="3 4">
    <name type="scientific">Amaricoccus macauensis</name>
    <dbReference type="NCBI Taxonomy" id="57001"/>
    <lineage>
        <taxon>Bacteria</taxon>
        <taxon>Pseudomonadati</taxon>
        <taxon>Pseudomonadota</taxon>
        <taxon>Alphaproteobacteria</taxon>
        <taxon>Rhodobacterales</taxon>
        <taxon>Paracoccaceae</taxon>
        <taxon>Amaricoccus</taxon>
    </lineage>
</organism>
<reference evidence="3 4" key="1">
    <citation type="submission" date="2020-08" db="EMBL/GenBank/DDBJ databases">
        <title>Genomic Encyclopedia of Type Strains, Phase IV (KMG-IV): sequencing the most valuable type-strain genomes for metagenomic binning, comparative biology and taxonomic classification.</title>
        <authorList>
            <person name="Goeker M."/>
        </authorList>
    </citation>
    <scope>NUCLEOTIDE SEQUENCE [LARGE SCALE GENOMIC DNA]</scope>
    <source>
        <strain evidence="3 4">DSM 101730</strain>
    </source>
</reference>
<dbReference type="EC" id="3.1.1.5" evidence="3"/>
<dbReference type="InterPro" id="IPR051532">
    <property type="entry name" value="Ester_Hydrolysis_Enzymes"/>
</dbReference>
<keyword evidence="1" id="KW-0732">Signal</keyword>
<feature type="chain" id="PRO_5033024625" evidence="1">
    <location>
        <begin position="24"/>
        <end position="219"/>
    </location>
</feature>
<gene>
    <name evidence="3" type="ORF">HNP73_001897</name>
</gene>
<dbReference type="SUPFAM" id="SSF52266">
    <property type="entry name" value="SGNH hydrolase"/>
    <property type="match status" value="1"/>
</dbReference>
<dbReference type="InterPro" id="IPR013830">
    <property type="entry name" value="SGNH_hydro"/>
</dbReference>
<dbReference type="Proteomes" id="UP000549457">
    <property type="component" value="Unassembled WGS sequence"/>
</dbReference>
<proteinExistence type="predicted"/>
<name>A0A840SRX3_9RHOB</name>
<dbReference type="CDD" id="cd01822">
    <property type="entry name" value="Lysophospholipase_L1_like"/>
    <property type="match status" value="1"/>
</dbReference>
<dbReference type="EMBL" id="JACHFM010000002">
    <property type="protein sequence ID" value="MBB5221961.1"/>
    <property type="molecule type" value="Genomic_DNA"/>
</dbReference>
<dbReference type="EC" id="3.1.2.-" evidence="3"/>
<feature type="signal peptide" evidence="1">
    <location>
        <begin position="1"/>
        <end position="23"/>
    </location>
</feature>
<keyword evidence="4" id="KW-1185">Reference proteome</keyword>
<keyword evidence="3" id="KW-0378">Hydrolase</keyword>
<dbReference type="Pfam" id="PF13472">
    <property type="entry name" value="Lipase_GDSL_2"/>
    <property type="match status" value="1"/>
</dbReference>
<dbReference type="RefSeq" id="WP_184148400.1">
    <property type="nucleotide sequence ID" value="NZ_JACHFM010000002.1"/>
</dbReference>